<keyword evidence="3 13" id="KW-0812">Transmembrane</keyword>
<dbReference type="GO" id="GO:0048513">
    <property type="term" value="P:animal organ development"/>
    <property type="evidence" value="ECO:0007669"/>
    <property type="project" value="UniProtKB-ARBA"/>
</dbReference>
<dbReference type="GO" id="GO:0005509">
    <property type="term" value="F:calcium ion binding"/>
    <property type="evidence" value="ECO:0007669"/>
    <property type="project" value="UniProtKB-UniRule"/>
</dbReference>
<dbReference type="RefSeq" id="XP_034238961.1">
    <property type="nucleotide sequence ID" value="XM_034383070.1"/>
</dbReference>
<feature type="domain" description="Cadherin" evidence="15">
    <location>
        <begin position="249"/>
        <end position="369"/>
    </location>
</feature>
<evidence type="ECO:0000256" key="3">
    <source>
        <dbReference type="ARBA" id="ARBA00022692"/>
    </source>
</evidence>
<evidence type="ECO:0000256" key="6">
    <source>
        <dbReference type="ARBA" id="ARBA00022837"/>
    </source>
</evidence>
<dbReference type="FunFam" id="2.60.40.60:FF:000118">
    <property type="entry name" value="protocadherin Fat 4"/>
    <property type="match status" value="1"/>
</dbReference>
<dbReference type="GO" id="GO:0030154">
    <property type="term" value="P:cell differentiation"/>
    <property type="evidence" value="ECO:0007669"/>
    <property type="project" value="UniProtKB-ARBA"/>
</dbReference>
<evidence type="ECO:0000256" key="7">
    <source>
        <dbReference type="ARBA" id="ARBA00022889"/>
    </source>
</evidence>
<dbReference type="CDD" id="cd11304">
    <property type="entry name" value="Cadherin_repeat"/>
    <property type="match status" value="14"/>
</dbReference>
<dbReference type="SUPFAM" id="SSF49313">
    <property type="entry name" value="Cadherin-like"/>
    <property type="match status" value="14"/>
</dbReference>
<feature type="domain" description="Cadherin" evidence="15">
    <location>
        <begin position="1411"/>
        <end position="1528"/>
    </location>
</feature>
<feature type="domain" description="Cadherin" evidence="15">
    <location>
        <begin position="1072"/>
        <end position="1184"/>
    </location>
</feature>
<feature type="domain" description="Cadherin" evidence="15">
    <location>
        <begin position="1531"/>
        <end position="1672"/>
    </location>
</feature>
<dbReference type="FunFam" id="2.60.40.60:FF:000296">
    <property type="entry name" value="Cadherin 74A, isoform A"/>
    <property type="match status" value="1"/>
</dbReference>
<dbReference type="SMART" id="SM00112">
    <property type="entry name" value="CA"/>
    <property type="match status" value="14"/>
</dbReference>
<evidence type="ECO:0000256" key="4">
    <source>
        <dbReference type="ARBA" id="ARBA00022729"/>
    </source>
</evidence>
<dbReference type="GO" id="GO:0048731">
    <property type="term" value="P:system development"/>
    <property type="evidence" value="ECO:0007669"/>
    <property type="project" value="UniProtKB-ARBA"/>
</dbReference>
<dbReference type="PRINTS" id="PR00205">
    <property type="entry name" value="CADHERIN"/>
</dbReference>
<feature type="transmembrane region" description="Helical" evidence="13">
    <location>
        <begin position="1764"/>
        <end position="1788"/>
    </location>
</feature>
<keyword evidence="6 12" id="KW-0106">Calcium</keyword>
<dbReference type="PROSITE" id="PS50268">
    <property type="entry name" value="CADHERIN_2"/>
    <property type="match status" value="14"/>
</dbReference>
<feature type="domain" description="Cadherin" evidence="15">
    <location>
        <begin position="712"/>
        <end position="821"/>
    </location>
</feature>
<gene>
    <name evidence="17 18" type="primary">LOC117643905</name>
</gene>
<dbReference type="OrthoDB" id="6491773at2759"/>
<evidence type="ECO:0000313" key="18">
    <source>
        <dbReference type="RefSeq" id="XP_034238962.1"/>
    </source>
</evidence>
<evidence type="ECO:0000256" key="9">
    <source>
        <dbReference type="ARBA" id="ARBA00023136"/>
    </source>
</evidence>
<dbReference type="GO" id="GO:0008104">
    <property type="term" value="P:intracellular protein localization"/>
    <property type="evidence" value="ECO:0007669"/>
    <property type="project" value="UniProtKB-ARBA"/>
</dbReference>
<evidence type="ECO:0000256" key="14">
    <source>
        <dbReference type="SAM" id="SignalP"/>
    </source>
</evidence>
<keyword evidence="7" id="KW-0130">Cell adhesion</keyword>
<name>A0A6P8YPX9_THRPL</name>
<evidence type="ECO:0000313" key="17">
    <source>
        <dbReference type="RefSeq" id="XP_034238961.1"/>
    </source>
</evidence>
<sequence length="1795" mass="193652">MMWLLTLLAAVTGAAGAQLNRAPQFLSAGSMSRFSLPEDTPVGAPVYRLQGTDPEGSPVRFSISGEHFTVDRNTGVVSLRKALDREAQDLLEVVISITDEGVDGSEPNTVSLRRDISVLDVNDNAPVFSGRPYSFSVSEAAKVGARLYDKVVVGDADGGLNADISLSCVPSGPEDNACKYFKVEAEKVSEGQYRGIVTLQRPLDFEQRSAYTLQVRATDGASDASKRLSTTARIAVQVTDVQDQAPVFLNAPYSATVPEGTPPGKVVAVIRARDGDLGDPRPVVLSLEDDELGYFALEPDASRDRTTTARLVTTDVPIDREHRSLMLSGGIYTLRVRATELINNELPAEWSVADVTIVVTDVDDQLPEFNEDYFHLNVSEDIAVGSTLPGLNMVVLDGDLGDNARYALSLRDVSNSEGLFSVHPTSGHGRTPVVVRVVSKDGLDYDVDDPALRRIEFDVVVHAKGETGDEEEFGSARVILDVLDANDHSPVFAQGVYRGRVSEAAPPGTKVLDVAASDRDSGALGRITYSLKGFGAERFRTHPEQGGVYVRQPLDYEAERSYSLSLEARDGGPGGGRVTTVNVFVDVLDENDNAPVFEHADYHRTVREGATSFQPAMFLRATDGDGPLQGGGRVSYSVTSSNADGVLVVEPTTGEVRMTVAVSAAHTPRGQYELTVRATDFGHPKQQHSDATVTVRVGVPGNQRPVFRGSSNATQYDAVVSEDAPANAEVLRVTATDPDGQDSLITYSIAAGSGAKDNFNIDSRAGIITVAPEARLDPEETGVWRYSLVVLAVDSGLPVRETASATVLVNVKDVNNKPPVFDAADGLTRHVSERAQPGQAVLTVHAEDPDKDARLEYSIVEPIHAVDRTGVPLAPGAAYDYKQAFKIDPATGEVSVNGPLDHQSAAIFTLTVQARDLNARMDLKNAKPQVSRVEVTIYVEEYSDGNPLFTAPGWTPGNPVIKVSVPEEQPRGSVIAMLAAQDPTDGGRAIRRFQISAEDDGSVPTWASVTASGNVVLQRRLDFEALESHKDADGNPAVALSIEAVSEDQRRTSTATIHVTVQDINDHTPQFAENSYHTSVLESTRYPAHILSVSATDGDAANSERGFGDVRYSLSGENARSFLVDPLSGSIQVAPDAVLDRERQSQMKLFVVAADTPGGGAGQRRSQVPVTVDILDVNDNAPQFSKRAYSTVIPENMPVGSGVLTVAATDPDEGAGAEITYELVDQGEANGLFSIDGATGQLRIATPLTGKGRRQPYALTVRAQDAGNPALSSDAAVSVHIGDVVSNDGVPSFVHPALDEVAYVSENASIGSPVFRVVAADPDDPKTPEGMLVYRFLEDGKTGSDASVFSINPSSGLITTRTPLDREQKAQYSLLLVAADKGDVPQQATRLLTVHVTDVDDHKPIFKRSVDESPLVMTVLEEQPVGAVVGNLTAVDEDIDENALIDYLITYGNEHDLFSVSRTPQNGAVIHVARRLDREQAAEHLITVKCFKKSARPQSLRKPYNRQDPSERQVRVVVRDIDDNAPAFPASRANLTLGVRLNVPVDTSLVTLEAEDADADSAPMRYWLSATAFQPLLDSRSAFSHTPEQVKSVFRLDESSGELRTAQGMQQFVDGYFTLQVAASNTPDGNGTASTARRANATVKVFVVRDRALLKFVFTKPPSDVRRSLPEFQRLVEKALLLPVQLNVYDTQFYAKQDGSLDFSSTSSCFQLVGRENYDLSDMESLLMDKNNDELNAVYDRFHVRAVQRCAPALAKAEATWIQLWVLAIACFIGIATLIASCVVCCSYNRWERLR</sequence>
<dbReference type="FunFam" id="2.60.40.60:FF:000020">
    <property type="entry name" value="Dachsous cadherin-related 1b"/>
    <property type="match status" value="2"/>
</dbReference>
<dbReference type="FunFam" id="2.60.40.60:FF:000033">
    <property type="entry name" value="FAT atypical cadherin 1"/>
    <property type="match status" value="1"/>
</dbReference>
<keyword evidence="4 14" id="KW-0732">Signal</keyword>
<evidence type="ECO:0000256" key="8">
    <source>
        <dbReference type="ARBA" id="ARBA00022989"/>
    </source>
</evidence>
<dbReference type="FunFam" id="2.60.40.60:FF:000266">
    <property type="entry name" value="Cadherin 23"/>
    <property type="match status" value="1"/>
</dbReference>
<dbReference type="FunFam" id="2.60.40.60:FF:000039">
    <property type="entry name" value="FAT atypical cadherin 3"/>
    <property type="match status" value="1"/>
</dbReference>
<feature type="chain" id="PRO_5044654828" evidence="14">
    <location>
        <begin position="17"/>
        <end position="1795"/>
    </location>
</feature>
<keyword evidence="11" id="KW-0325">Glycoprotein</keyword>
<keyword evidence="9 13" id="KW-0472">Membrane</keyword>
<evidence type="ECO:0000256" key="10">
    <source>
        <dbReference type="ARBA" id="ARBA00023157"/>
    </source>
</evidence>
<evidence type="ECO:0000256" key="11">
    <source>
        <dbReference type="ARBA" id="ARBA00023180"/>
    </source>
</evidence>
<feature type="signal peptide" evidence="14">
    <location>
        <begin position="1"/>
        <end position="16"/>
    </location>
</feature>
<evidence type="ECO:0000256" key="2">
    <source>
        <dbReference type="ARBA" id="ARBA00022536"/>
    </source>
</evidence>
<dbReference type="PANTHER" id="PTHR24026">
    <property type="entry name" value="FAT ATYPICAL CADHERIN-RELATED"/>
    <property type="match status" value="1"/>
</dbReference>
<dbReference type="KEGG" id="tpal:117643905"/>
<dbReference type="GeneID" id="117643905"/>
<keyword evidence="16" id="KW-1185">Reference proteome</keyword>
<dbReference type="PANTHER" id="PTHR24026:SF136">
    <property type="entry name" value="PROTOCADHERIN-23"/>
    <property type="match status" value="1"/>
</dbReference>
<keyword evidence="8 13" id="KW-1133">Transmembrane helix</keyword>
<feature type="domain" description="Cadherin" evidence="15">
    <location>
        <begin position="831"/>
        <end position="949"/>
    </location>
</feature>
<dbReference type="Proteomes" id="UP000515158">
    <property type="component" value="Unplaced"/>
</dbReference>
<feature type="domain" description="Cadherin" evidence="15">
    <location>
        <begin position="493"/>
        <end position="597"/>
    </location>
</feature>
<feature type="domain" description="Cadherin" evidence="15">
    <location>
        <begin position="1304"/>
        <end position="1406"/>
    </location>
</feature>
<feature type="domain" description="Cadherin" evidence="15">
    <location>
        <begin position="370"/>
        <end position="492"/>
    </location>
</feature>
<dbReference type="RefSeq" id="XP_034238962.1">
    <property type="nucleotide sequence ID" value="XM_034383071.1"/>
</dbReference>
<reference evidence="17 18" key="1">
    <citation type="submission" date="2025-04" db="UniProtKB">
        <authorList>
            <consortium name="RefSeq"/>
        </authorList>
    </citation>
    <scope>IDENTIFICATION</scope>
    <source>
        <tissue evidence="17 18">Total insect</tissue>
    </source>
</reference>
<keyword evidence="10" id="KW-1015">Disulfide bond</keyword>
<evidence type="ECO:0000256" key="12">
    <source>
        <dbReference type="PROSITE-ProRule" id="PRU00043"/>
    </source>
</evidence>
<accession>A0A6P8YPX9</accession>
<dbReference type="InterPro" id="IPR020894">
    <property type="entry name" value="Cadherin_CS"/>
</dbReference>
<dbReference type="GO" id="GO:0048589">
    <property type="term" value="P:developmental growth"/>
    <property type="evidence" value="ECO:0007669"/>
    <property type="project" value="UniProtKB-ARBA"/>
</dbReference>
<dbReference type="Pfam" id="PF00028">
    <property type="entry name" value="Cadherin"/>
    <property type="match status" value="11"/>
</dbReference>
<evidence type="ECO:0000256" key="5">
    <source>
        <dbReference type="ARBA" id="ARBA00022737"/>
    </source>
</evidence>
<dbReference type="PROSITE" id="PS00232">
    <property type="entry name" value="CADHERIN_1"/>
    <property type="match status" value="4"/>
</dbReference>
<organism evidence="17">
    <name type="scientific">Thrips palmi</name>
    <name type="common">Melon thrips</name>
    <dbReference type="NCBI Taxonomy" id="161013"/>
    <lineage>
        <taxon>Eukaryota</taxon>
        <taxon>Metazoa</taxon>
        <taxon>Ecdysozoa</taxon>
        <taxon>Arthropoda</taxon>
        <taxon>Hexapoda</taxon>
        <taxon>Insecta</taxon>
        <taxon>Pterygota</taxon>
        <taxon>Neoptera</taxon>
        <taxon>Paraneoptera</taxon>
        <taxon>Thysanoptera</taxon>
        <taxon>Terebrantia</taxon>
        <taxon>Thripoidea</taxon>
        <taxon>Thripidae</taxon>
        <taxon>Thrips</taxon>
    </lineage>
</organism>
<dbReference type="GO" id="GO:0007156">
    <property type="term" value="P:homophilic cell adhesion via plasma membrane adhesion molecules"/>
    <property type="evidence" value="ECO:0007669"/>
    <property type="project" value="InterPro"/>
</dbReference>
<protein>
    <submittedName>
        <fullName evidence="17 18">Cadherin-23</fullName>
    </submittedName>
</protein>
<evidence type="ECO:0000256" key="13">
    <source>
        <dbReference type="SAM" id="Phobius"/>
    </source>
</evidence>
<dbReference type="InterPro" id="IPR002126">
    <property type="entry name" value="Cadherin-like_dom"/>
</dbReference>
<feature type="domain" description="Cadherin" evidence="15">
    <location>
        <begin position="28"/>
        <end position="128"/>
    </location>
</feature>
<comment type="subcellular location">
    <subcellularLocation>
        <location evidence="1">Cell membrane</location>
        <topology evidence="1">Single-pass type I membrane protein</topology>
    </subcellularLocation>
</comment>
<feature type="domain" description="Cadherin" evidence="15">
    <location>
        <begin position="1185"/>
        <end position="1293"/>
    </location>
</feature>
<dbReference type="GO" id="GO:0001736">
    <property type="term" value="P:establishment of planar polarity"/>
    <property type="evidence" value="ECO:0007669"/>
    <property type="project" value="UniProtKB-ARBA"/>
</dbReference>
<evidence type="ECO:0000313" key="16">
    <source>
        <dbReference type="Proteomes" id="UP000515158"/>
    </source>
</evidence>
<dbReference type="InterPro" id="IPR015919">
    <property type="entry name" value="Cadherin-like_sf"/>
</dbReference>
<feature type="domain" description="Cadherin" evidence="15">
    <location>
        <begin position="957"/>
        <end position="1071"/>
    </location>
</feature>
<evidence type="ECO:0000256" key="1">
    <source>
        <dbReference type="ARBA" id="ARBA00004251"/>
    </source>
</evidence>
<feature type="domain" description="Cadherin" evidence="15">
    <location>
        <begin position="598"/>
        <end position="707"/>
    </location>
</feature>
<evidence type="ECO:0000259" key="15">
    <source>
        <dbReference type="PROSITE" id="PS50268"/>
    </source>
</evidence>
<proteinExistence type="predicted"/>
<feature type="domain" description="Cadherin" evidence="15">
    <location>
        <begin position="129"/>
        <end position="248"/>
    </location>
</feature>
<keyword evidence="5" id="KW-0677">Repeat</keyword>
<dbReference type="Gene3D" id="2.60.40.60">
    <property type="entry name" value="Cadherins"/>
    <property type="match status" value="14"/>
</dbReference>
<dbReference type="GO" id="GO:0007163">
    <property type="term" value="P:establishment or maintenance of cell polarity"/>
    <property type="evidence" value="ECO:0007669"/>
    <property type="project" value="UniProtKB-ARBA"/>
</dbReference>
<dbReference type="GO" id="GO:0005886">
    <property type="term" value="C:plasma membrane"/>
    <property type="evidence" value="ECO:0007669"/>
    <property type="project" value="UniProtKB-SubCell"/>
</dbReference>
<dbReference type="FunFam" id="2.60.40.60:FF:000168">
    <property type="entry name" value="Cadherin-related family member 2"/>
    <property type="match status" value="1"/>
</dbReference>
<keyword evidence="2" id="KW-0245">EGF-like domain</keyword>
<dbReference type="CTD" id="39936"/>